<feature type="transmembrane region" description="Helical" evidence="1">
    <location>
        <begin position="172"/>
        <end position="198"/>
    </location>
</feature>
<gene>
    <name evidence="2" type="ORF">FHS74_005430</name>
</gene>
<accession>A0A7X0B330</accession>
<dbReference type="AlphaFoldDB" id="A0A7X0B330"/>
<feature type="transmembrane region" description="Helical" evidence="1">
    <location>
        <begin position="58"/>
        <end position="79"/>
    </location>
</feature>
<dbReference type="PANTHER" id="PTHR39087:SF2">
    <property type="entry name" value="UPF0104 MEMBRANE PROTEIN MJ1595"/>
    <property type="match status" value="1"/>
</dbReference>
<feature type="transmembrane region" description="Helical" evidence="1">
    <location>
        <begin position="210"/>
        <end position="233"/>
    </location>
</feature>
<feature type="transmembrane region" description="Helical" evidence="1">
    <location>
        <begin position="253"/>
        <end position="275"/>
    </location>
</feature>
<dbReference type="Proteomes" id="UP000539175">
    <property type="component" value="Unassembled WGS sequence"/>
</dbReference>
<evidence type="ECO:0000256" key="1">
    <source>
        <dbReference type="SAM" id="Phobius"/>
    </source>
</evidence>
<keyword evidence="3" id="KW-1185">Reference proteome</keyword>
<reference evidence="2 3" key="1">
    <citation type="submission" date="2020-08" db="EMBL/GenBank/DDBJ databases">
        <title>Genomic Encyclopedia of Type Strains, Phase IV (KMG-IV): sequencing the most valuable type-strain genomes for metagenomic binning, comparative biology and taxonomic classification.</title>
        <authorList>
            <person name="Goeker M."/>
        </authorList>
    </citation>
    <scope>NUCLEOTIDE SEQUENCE [LARGE SCALE GENOMIC DNA]</scope>
    <source>
        <strain evidence="2 3">DSM 22198</strain>
    </source>
</reference>
<keyword evidence="1" id="KW-0812">Transmembrane</keyword>
<evidence type="ECO:0000313" key="2">
    <source>
        <dbReference type="EMBL" id="MBB6254839.1"/>
    </source>
</evidence>
<feature type="transmembrane region" description="Helical" evidence="1">
    <location>
        <begin position="335"/>
        <end position="352"/>
    </location>
</feature>
<feature type="transmembrane region" description="Helical" evidence="1">
    <location>
        <begin position="287"/>
        <end position="315"/>
    </location>
</feature>
<name>A0A7X0B330_9PROT</name>
<keyword evidence="1" id="KW-0472">Membrane</keyword>
<dbReference type="PANTHER" id="PTHR39087">
    <property type="entry name" value="UPF0104 MEMBRANE PROTEIN MJ1595"/>
    <property type="match status" value="1"/>
</dbReference>
<protein>
    <submittedName>
        <fullName evidence="2">Uncharacterized membrane protein YbhN (UPF0104 family)</fullName>
    </submittedName>
</protein>
<dbReference type="GO" id="GO:0005886">
    <property type="term" value="C:plasma membrane"/>
    <property type="evidence" value="ECO:0007669"/>
    <property type="project" value="UniProtKB-SubCell"/>
</dbReference>
<dbReference type="EMBL" id="JACIIZ010000020">
    <property type="protein sequence ID" value="MBB6254839.1"/>
    <property type="molecule type" value="Genomic_DNA"/>
</dbReference>
<proteinExistence type="predicted"/>
<feature type="transmembrane region" description="Helical" evidence="1">
    <location>
        <begin position="99"/>
        <end position="118"/>
    </location>
</feature>
<evidence type="ECO:0000313" key="3">
    <source>
        <dbReference type="Proteomes" id="UP000539175"/>
    </source>
</evidence>
<organism evidence="2 3">
    <name type="scientific">Nitrospirillum iridis</name>
    <dbReference type="NCBI Taxonomy" id="765888"/>
    <lineage>
        <taxon>Bacteria</taxon>
        <taxon>Pseudomonadati</taxon>
        <taxon>Pseudomonadota</taxon>
        <taxon>Alphaproteobacteria</taxon>
        <taxon>Rhodospirillales</taxon>
        <taxon>Azospirillaceae</taxon>
        <taxon>Nitrospirillum</taxon>
    </lineage>
</organism>
<comment type="caution">
    <text evidence="2">The sequence shown here is derived from an EMBL/GenBank/DDBJ whole genome shotgun (WGS) entry which is preliminary data.</text>
</comment>
<dbReference type="RefSeq" id="WP_246463397.1">
    <property type="nucleotide sequence ID" value="NZ_JACIIZ010000020.1"/>
</dbReference>
<feature type="transmembrane region" description="Helical" evidence="1">
    <location>
        <begin position="130"/>
        <end position="152"/>
    </location>
</feature>
<keyword evidence="1" id="KW-1133">Transmembrane helix</keyword>
<sequence>MSPERSPDQRPNRPAYHHPVVIDPAARGTAGRGQGDTAGPGKAVMEETASKPNWTKRITTLVTALVLLGLVALAVRHVARDFRPAEVWAYVRLLPWASVAQAAGLVASAYLVMTLYDVSALKYLGIKLPYRTVGLGSFAGYAISNNVGFAVISGGSVRYRVYSVAGLSAADIAKIVVFSTTTFTLGITFTGALGVAIGPEVGADMLNVPAWLLQGIAALVLVGLGAMTVAAAVTHKPVRLWRWSFALPSSGVMLSQIVIASMEILLSAAALWTLLPPEVAVGFMEFTALFCAGLAIAIVSHVPGGLGVFETILLLGLRGHGPAGGAIGALLAYRFLYYVLPLVFAGVLLFIWEIRADHGPVAAWRRWRARQR</sequence>